<protein>
    <recommendedName>
        <fullName evidence="2">DUF8145 domain-containing protein</fullName>
    </recommendedName>
</protein>
<reference evidence="3 4" key="1">
    <citation type="submission" date="2017-06" db="EMBL/GenBank/DDBJ databases">
        <authorList>
            <person name="Kim H.J."/>
            <person name="Triplett B.A."/>
        </authorList>
    </citation>
    <scope>NUCLEOTIDE SEQUENCE [LARGE SCALE GENOMIC DNA]</scope>
    <source>
        <strain evidence="3 4">DSM 8800</strain>
    </source>
</reference>
<dbReference type="InterPro" id="IPR058458">
    <property type="entry name" value="DUF8145"/>
</dbReference>
<organism evidence="3 4">
    <name type="scientific">Halorubrum vacuolatum</name>
    <name type="common">Natronobacterium vacuolatum</name>
    <dbReference type="NCBI Taxonomy" id="63740"/>
    <lineage>
        <taxon>Archaea</taxon>
        <taxon>Methanobacteriati</taxon>
        <taxon>Methanobacteriota</taxon>
        <taxon>Stenosarchaea group</taxon>
        <taxon>Halobacteria</taxon>
        <taxon>Halobacteriales</taxon>
        <taxon>Haloferacaceae</taxon>
        <taxon>Halorubrum</taxon>
    </lineage>
</organism>
<feature type="region of interest" description="Disordered" evidence="1">
    <location>
        <begin position="66"/>
        <end position="99"/>
    </location>
</feature>
<dbReference type="AlphaFoldDB" id="A0A238VDD7"/>
<keyword evidence="4" id="KW-1185">Reference proteome</keyword>
<name>A0A238VDD7_HALVU</name>
<dbReference type="Pfam" id="PF26470">
    <property type="entry name" value="DUF8145"/>
    <property type="match status" value="1"/>
</dbReference>
<evidence type="ECO:0000256" key="1">
    <source>
        <dbReference type="SAM" id="MobiDB-lite"/>
    </source>
</evidence>
<evidence type="ECO:0000313" key="3">
    <source>
        <dbReference type="EMBL" id="SNR32432.1"/>
    </source>
</evidence>
<proteinExistence type="predicted"/>
<feature type="domain" description="DUF8145" evidence="2">
    <location>
        <begin position="3"/>
        <end position="67"/>
    </location>
</feature>
<sequence length="99" mass="10702">MYVPTDVPDRCPTCDRPYESVSRHTGGFSVNLLDNDRYQRVCFHPVTDGENTPAMDCYHHTHAEAGVDGSTAGVDGSTAGVDGSASREFGGSDAHKRER</sequence>
<dbReference type="EMBL" id="FZNQ01000002">
    <property type="protein sequence ID" value="SNR32432.1"/>
    <property type="molecule type" value="Genomic_DNA"/>
</dbReference>
<dbReference type="Proteomes" id="UP000198397">
    <property type="component" value="Unassembled WGS sequence"/>
</dbReference>
<accession>A0A238VDD7</accession>
<gene>
    <name evidence="3" type="ORF">SAMN06264855_102313</name>
</gene>
<evidence type="ECO:0000259" key="2">
    <source>
        <dbReference type="Pfam" id="PF26470"/>
    </source>
</evidence>
<evidence type="ECO:0000313" key="4">
    <source>
        <dbReference type="Proteomes" id="UP000198397"/>
    </source>
</evidence>